<gene>
    <name evidence="4" type="ORF">GCM10010324_50780</name>
</gene>
<keyword evidence="2" id="KW-0812">Transmembrane</keyword>
<evidence type="ECO:0000313" key="4">
    <source>
        <dbReference type="EMBL" id="GGX98245.1"/>
    </source>
</evidence>
<dbReference type="Pfam" id="PF01494">
    <property type="entry name" value="FAD_binding_3"/>
    <property type="match status" value="1"/>
</dbReference>
<keyword evidence="5" id="KW-1185">Reference proteome</keyword>
<organism evidence="4 5">
    <name type="scientific">Streptomyces hiroshimensis</name>
    <dbReference type="NCBI Taxonomy" id="66424"/>
    <lineage>
        <taxon>Bacteria</taxon>
        <taxon>Bacillati</taxon>
        <taxon>Actinomycetota</taxon>
        <taxon>Actinomycetes</taxon>
        <taxon>Kitasatosporales</taxon>
        <taxon>Streptomycetaceae</taxon>
        <taxon>Streptomyces</taxon>
    </lineage>
</organism>
<keyword evidence="2" id="KW-0472">Membrane</keyword>
<dbReference type="SUPFAM" id="SSF51905">
    <property type="entry name" value="FAD/NAD(P)-binding domain"/>
    <property type="match status" value="1"/>
</dbReference>
<evidence type="ECO:0000259" key="3">
    <source>
        <dbReference type="Pfam" id="PF01494"/>
    </source>
</evidence>
<sequence length="392" mass="42926">MQRMQRRNAEKQRKVLAMKTVLVSGASVAGLTLAYWLRRNGLAATVVERAPAVRPGGQAIDVRGVALDVLDRTGILDEARGVRTRLRGMAVLDGRGEEVWRSEEMTLSGGRLDSEDIELLREDLTALLHRQALGAGVEFLFGDSVTALHDGPDGVRVVFEQGPERTFDFVVGADGLHSKVRQLAFGPEERFLRRLGAYITVFSAPNFLGLDNWEIWLNEESAEGGATYCVYPVRDNTEIRATLGFKSGPVAYDYRDTGQQKALMSERLAHVGWETPRLLQAMREAPDFYFDEMAQIHMDRWTTGRVALAGDAGYCASPLSGQGTSLALVGAYVLAAELGRQADGDHAAAFARYESRMRPFVGLNQALAQENASGNMSEESMEKAKNGIALDG</sequence>
<name>A0ABQ2YYQ0_9ACTN</name>
<reference evidence="5" key="1">
    <citation type="journal article" date="2019" name="Int. J. Syst. Evol. Microbiol.">
        <title>The Global Catalogue of Microorganisms (GCM) 10K type strain sequencing project: providing services to taxonomists for standard genome sequencing and annotation.</title>
        <authorList>
            <consortium name="The Broad Institute Genomics Platform"/>
            <consortium name="The Broad Institute Genome Sequencing Center for Infectious Disease"/>
            <person name="Wu L."/>
            <person name="Ma J."/>
        </authorList>
    </citation>
    <scope>NUCLEOTIDE SEQUENCE [LARGE SCALE GENOMIC DNA]</scope>
    <source>
        <strain evidence="5">JCM 4586</strain>
    </source>
</reference>
<dbReference type="PRINTS" id="PR00420">
    <property type="entry name" value="RNGMNOXGNASE"/>
</dbReference>
<dbReference type="InterPro" id="IPR051704">
    <property type="entry name" value="FAD_aromatic-hydroxylase"/>
</dbReference>
<feature type="region of interest" description="Disordered" evidence="1">
    <location>
        <begin position="371"/>
        <end position="392"/>
    </location>
</feature>
<dbReference type="EMBL" id="BMUT01000011">
    <property type="protein sequence ID" value="GGX98245.1"/>
    <property type="molecule type" value="Genomic_DNA"/>
</dbReference>
<accession>A0ABQ2YYQ0</accession>
<feature type="transmembrane region" description="Helical" evidence="2">
    <location>
        <begin position="20"/>
        <end position="37"/>
    </location>
</feature>
<dbReference type="Gene3D" id="3.30.9.10">
    <property type="entry name" value="D-Amino Acid Oxidase, subunit A, domain 2"/>
    <property type="match status" value="1"/>
</dbReference>
<dbReference type="Proteomes" id="UP000659223">
    <property type="component" value="Unassembled WGS sequence"/>
</dbReference>
<proteinExistence type="predicted"/>
<evidence type="ECO:0000313" key="5">
    <source>
        <dbReference type="Proteomes" id="UP000659223"/>
    </source>
</evidence>
<dbReference type="PANTHER" id="PTHR46865">
    <property type="entry name" value="OXIDOREDUCTASE-RELATED"/>
    <property type="match status" value="1"/>
</dbReference>
<feature type="domain" description="FAD-binding" evidence="3">
    <location>
        <begin position="20"/>
        <end position="360"/>
    </location>
</feature>
<dbReference type="PANTHER" id="PTHR46865:SF2">
    <property type="entry name" value="MONOOXYGENASE"/>
    <property type="match status" value="1"/>
</dbReference>
<keyword evidence="2" id="KW-1133">Transmembrane helix</keyword>
<evidence type="ECO:0000256" key="2">
    <source>
        <dbReference type="SAM" id="Phobius"/>
    </source>
</evidence>
<dbReference type="InterPro" id="IPR002938">
    <property type="entry name" value="FAD-bd"/>
</dbReference>
<dbReference type="InterPro" id="IPR036188">
    <property type="entry name" value="FAD/NAD-bd_sf"/>
</dbReference>
<evidence type="ECO:0000256" key="1">
    <source>
        <dbReference type="SAM" id="MobiDB-lite"/>
    </source>
</evidence>
<comment type="caution">
    <text evidence="4">The sequence shown here is derived from an EMBL/GenBank/DDBJ whole genome shotgun (WGS) entry which is preliminary data.</text>
</comment>
<protein>
    <recommendedName>
        <fullName evidence="3">FAD-binding domain-containing protein</fullName>
    </recommendedName>
</protein>
<dbReference type="Gene3D" id="3.50.50.60">
    <property type="entry name" value="FAD/NAD(P)-binding domain"/>
    <property type="match status" value="1"/>
</dbReference>